<dbReference type="EMBL" id="CAFBPX010000070">
    <property type="protein sequence ID" value="CAB5032779.1"/>
    <property type="molecule type" value="Genomic_DNA"/>
</dbReference>
<dbReference type="AlphaFoldDB" id="A0A6J7RVE5"/>
<dbReference type="InterPro" id="IPR003785">
    <property type="entry name" value="Creatininase/forma_Hydrolase"/>
</dbReference>
<dbReference type="GO" id="GO:0009231">
    <property type="term" value="P:riboflavin biosynthetic process"/>
    <property type="evidence" value="ECO:0007669"/>
    <property type="project" value="TreeGrafter"/>
</dbReference>
<name>A0A6J7RVE5_9ZZZZ</name>
<keyword evidence="2" id="KW-0479">Metal-binding</keyword>
<dbReference type="GO" id="GO:0016811">
    <property type="term" value="F:hydrolase activity, acting on carbon-nitrogen (but not peptide) bonds, in linear amides"/>
    <property type="evidence" value="ECO:0007669"/>
    <property type="project" value="TreeGrafter"/>
</dbReference>
<dbReference type="PANTHER" id="PTHR35005:SF1">
    <property type="entry name" value="2-AMINO-5-FORMYLAMINO-6-RIBOSYLAMINOPYRIMIDIN-4(3H)-ONE 5'-MONOPHOSPHATE DEFORMYLASE"/>
    <property type="match status" value="1"/>
</dbReference>
<dbReference type="SUPFAM" id="SSF102215">
    <property type="entry name" value="Creatininase"/>
    <property type="match status" value="1"/>
</dbReference>
<dbReference type="InterPro" id="IPR024087">
    <property type="entry name" value="Creatininase-like_sf"/>
</dbReference>
<evidence type="ECO:0000256" key="4">
    <source>
        <dbReference type="ARBA" id="ARBA00022833"/>
    </source>
</evidence>
<protein>
    <submittedName>
        <fullName evidence="5">Unannotated protein</fullName>
    </submittedName>
</protein>
<organism evidence="5">
    <name type="scientific">freshwater metagenome</name>
    <dbReference type="NCBI Taxonomy" id="449393"/>
    <lineage>
        <taxon>unclassified sequences</taxon>
        <taxon>metagenomes</taxon>
        <taxon>ecological metagenomes</taxon>
    </lineage>
</organism>
<evidence type="ECO:0000256" key="2">
    <source>
        <dbReference type="ARBA" id="ARBA00022723"/>
    </source>
</evidence>
<keyword evidence="3" id="KW-0378">Hydrolase</keyword>
<sequence length="249" mass="26827">MTNDERSVHWDQLTLEEVGAAANAGAIVVLPVGATEQHGPHLATGTDSVVAEPLAAAAAAETGDLVLPTLAYGCSLGHTDHWPGTVSLDPETMARVVVEIGRWVYASGFRKLVILNGHATNGPPCQSAILKLRSELPDIRMRFVSMFDITPEVDAEYTKDAPDWHANEAEASLMLHLDESRIRPELIVDEEDRTIGRVFQYAVPLVSRSGAVGAPSGGNAESGERLFAIQQRALVDLLERGRAEQDPSF</sequence>
<proteinExistence type="predicted"/>
<gene>
    <name evidence="5" type="ORF">UFOPK4175_00522</name>
</gene>
<keyword evidence="4" id="KW-0862">Zinc</keyword>
<comment type="cofactor">
    <cofactor evidence="1">
        <name>Zn(2+)</name>
        <dbReference type="ChEBI" id="CHEBI:29105"/>
    </cofactor>
</comment>
<evidence type="ECO:0000313" key="5">
    <source>
        <dbReference type="EMBL" id="CAB5032779.1"/>
    </source>
</evidence>
<accession>A0A6J7RVE5</accession>
<dbReference type="PANTHER" id="PTHR35005">
    <property type="entry name" value="3-DEHYDRO-SCYLLO-INOSOSE HYDROLASE"/>
    <property type="match status" value="1"/>
</dbReference>
<evidence type="ECO:0000256" key="3">
    <source>
        <dbReference type="ARBA" id="ARBA00022801"/>
    </source>
</evidence>
<evidence type="ECO:0000256" key="1">
    <source>
        <dbReference type="ARBA" id="ARBA00001947"/>
    </source>
</evidence>
<dbReference type="GO" id="GO:0046872">
    <property type="term" value="F:metal ion binding"/>
    <property type="evidence" value="ECO:0007669"/>
    <property type="project" value="UniProtKB-KW"/>
</dbReference>
<dbReference type="Gene3D" id="3.40.50.10310">
    <property type="entry name" value="Creatininase"/>
    <property type="match status" value="1"/>
</dbReference>
<reference evidence="5" key="1">
    <citation type="submission" date="2020-05" db="EMBL/GenBank/DDBJ databases">
        <authorList>
            <person name="Chiriac C."/>
            <person name="Salcher M."/>
            <person name="Ghai R."/>
            <person name="Kavagutti S V."/>
        </authorList>
    </citation>
    <scope>NUCLEOTIDE SEQUENCE</scope>
</reference>
<dbReference type="Pfam" id="PF02633">
    <property type="entry name" value="Creatininase"/>
    <property type="match status" value="1"/>
</dbReference>